<organism evidence="2 3">
    <name type="scientific">Coccidioides immitis RMSCC 3703</name>
    <dbReference type="NCBI Taxonomy" id="454286"/>
    <lineage>
        <taxon>Eukaryota</taxon>
        <taxon>Fungi</taxon>
        <taxon>Dikarya</taxon>
        <taxon>Ascomycota</taxon>
        <taxon>Pezizomycotina</taxon>
        <taxon>Eurotiomycetes</taxon>
        <taxon>Eurotiomycetidae</taxon>
        <taxon>Onygenales</taxon>
        <taxon>Onygenaceae</taxon>
        <taxon>Coccidioides</taxon>
    </lineage>
</organism>
<accession>A0A0J8QZH0</accession>
<dbReference type="Proteomes" id="UP000054559">
    <property type="component" value="Unassembled WGS sequence"/>
</dbReference>
<dbReference type="EMBL" id="DS268157">
    <property type="protein sequence ID" value="KMU77886.1"/>
    <property type="molecule type" value="Genomic_DNA"/>
</dbReference>
<evidence type="ECO:0000313" key="2">
    <source>
        <dbReference type="EMBL" id="KMU77886.1"/>
    </source>
</evidence>
<proteinExistence type="predicted"/>
<evidence type="ECO:0000313" key="3">
    <source>
        <dbReference type="Proteomes" id="UP000054559"/>
    </source>
</evidence>
<feature type="region of interest" description="Disordered" evidence="1">
    <location>
        <begin position="20"/>
        <end position="71"/>
    </location>
</feature>
<feature type="compositionally biased region" description="Polar residues" evidence="1">
    <location>
        <begin position="33"/>
        <end position="45"/>
    </location>
</feature>
<dbReference type="AlphaFoldDB" id="A0A0J8QZH0"/>
<name>A0A0J8QZH0_COCIT</name>
<sequence length="71" mass="7807">MMKSLSPQLLVVYKGDEAAQPHRRAGFNPGPGFSTQQGHARQQLASGPRTVQLHFLTPTNTKQDASRTQHP</sequence>
<gene>
    <name evidence="2" type="ORF">CISG_06729</name>
</gene>
<protein>
    <submittedName>
        <fullName evidence="2">Uncharacterized protein</fullName>
    </submittedName>
</protein>
<reference evidence="3" key="1">
    <citation type="journal article" date="2010" name="Genome Res.">
        <title>Population genomic sequencing of Coccidioides fungi reveals recent hybridization and transposon control.</title>
        <authorList>
            <person name="Neafsey D.E."/>
            <person name="Barker B.M."/>
            <person name="Sharpton T.J."/>
            <person name="Stajich J.E."/>
            <person name="Park D.J."/>
            <person name="Whiston E."/>
            <person name="Hung C.-Y."/>
            <person name="McMahan C."/>
            <person name="White J."/>
            <person name="Sykes S."/>
            <person name="Heiman D."/>
            <person name="Young S."/>
            <person name="Zeng Q."/>
            <person name="Abouelleil A."/>
            <person name="Aftuck L."/>
            <person name="Bessette D."/>
            <person name="Brown A."/>
            <person name="FitzGerald M."/>
            <person name="Lui A."/>
            <person name="Macdonald J.P."/>
            <person name="Priest M."/>
            <person name="Orbach M.J."/>
            <person name="Galgiani J.N."/>
            <person name="Kirkland T.N."/>
            <person name="Cole G.T."/>
            <person name="Birren B.W."/>
            <person name="Henn M.R."/>
            <person name="Taylor J.W."/>
            <person name="Rounsley S.D."/>
        </authorList>
    </citation>
    <scope>NUCLEOTIDE SEQUENCE [LARGE SCALE GENOMIC DNA]</scope>
    <source>
        <strain evidence="3">RMSCC 3703</strain>
    </source>
</reference>
<evidence type="ECO:0000256" key="1">
    <source>
        <dbReference type="SAM" id="MobiDB-lite"/>
    </source>
</evidence>